<gene>
    <name evidence="2" type="ORF">N7493_001695</name>
</gene>
<dbReference type="EMBL" id="JAQJAN010000002">
    <property type="protein sequence ID" value="KAJ5738540.1"/>
    <property type="molecule type" value="Genomic_DNA"/>
</dbReference>
<name>A0AAD6N033_9EURO</name>
<keyword evidence="3" id="KW-1185">Reference proteome</keyword>
<evidence type="ECO:0000313" key="2">
    <source>
        <dbReference type="EMBL" id="KAJ5738540.1"/>
    </source>
</evidence>
<proteinExistence type="predicted"/>
<feature type="compositionally biased region" description="Polar residues" evidence="1">
    <location>
        <begin position="58"/>
        <end position="70"/>
    </location>
</feature>
<evidence type="ECO:0000313" key="3">
    <source>
        <dbReference type="Proteomes" id="UP001215712"/>
    </source>
</evidence>
<sequence length="211" mass="23193">MPTALSILVFVASPLDYARYRHTALYFEFEQDAQQGSDSRSDIGMREREHVEERTVGTDKTPTATPTVPDQSKRGPVPESESTDNIQDASGFSKTTPNTTVKSSIMEVIGSPGFFTFSERLNLGVPTSATRIIPVSKIPSSIPSSSIRDTISQTTILNGDGNRDWNSQNWVGDALARMVKAGYLNEEETERGIDEMVDAILEAKDEELSRS</sequence>
<dbReference type="Proteomes" id="UP001215712">
    <property type="component" value="Unassembled WGS sequence"/>
</dbReference>
<feature type="compositionally biased region" description="Basic and acidic residues" evidence="1">
    <location>
        <begin position="39"/>
        <end position="57"/>
    </location>
</feature>
<comment type="caution">
    <text evidence="2">The sequence shown here is derived from an EMBL/GenBank/DDBJ whole genome shotgun (WGS) entry which is preliminary data.</text>
</comment>
<feature type="compositionally biased region" description="Polar residues" evidence="1">
    <location>
        <begin position="83"/>
        <end position="98"/>
    </location>
</feature>
<evidence type="ECO:0000256" key="1">
    <source>
        <dbReference type="SAM" id="MobiDB-lite"/>
    </source>
</evidence>
<reference evidence="2" key="2">
    <citation type="submission" date="2023-01" db="EMBL/GenBank/DDBJ databases">
        <authorList>
            <person name="Petersen C."/>
        </authorList>
    </citation>
    <scope>NUCLEOTIDE SEQUENCE</scope>
    <source>
        <strain evidence="2">IBT 17514</strain>
    </source>
</reference>
<organism evidence="2 3">
    <name type="scientific">Penicillium malachiteum</name>
    <dbReference type="NCBI Taxonomy" id="1324776"/>
    <lineage>
        <taxon>Eukaryota</taxon>
        <taxon>Fungi</taxon>
        <taxon>Dikarya</taxon>
        <taxon>Ascomycota</taxon>
        <taxon>Pezizomycotina</taxon>
        <taxon>Eurotiomycetes</taxon>
        <taxon>Eurotiomycetidae</taxon>
        <taxon>Eurotiales</taxon>
        <taxon>Aspergillaceae</taxon>
        <taxon>Penicillium</taxon>
    </lineage>
</organism>
<reference evidence="2" key="1">
    <citation type="journal article" date="2023" name="IMA Fungus">
        <title>Comparative genomic study of the Penicillium genus elucidates a diverse pangenome and 15 lateral gene transfer events.</title>
        <authorList>
            <person name="Petersen C."/>
            <person name="Sorensen T."/>
            <person name="Nielsen M.R."/>
            <person name="Sondergaard T.E."/>
            <person name="Sorensen J.L."/>
            <person name="Fitzpatrick D.A."/>
            <person name="Frisvad J.C."/>
            <person name="Nielsen K.L."/>
        </authorList>
    </citation>
    <scope>NUCLEOTIDE SEQUENCE</scope>
    <source>
        <strain evidence="2">IBT 17514</strain>
    </source>
</reference>
<dbReference type="AlphaFoldDB" id="A0AAD6N033"/>
<protein>
    <submittedName>
        <fullName evidence="2">Uncharacterized protein</fullName>
    </submittedName>
</protein>
<feature type="region of interest" description="Disordered" evidence="1">
    <location>
        <begin position="32"/>
        <end position="98"/>
    </location>
</feature>
<accession>A0AAD6N033</accession>